<dbReference type="OMA" id="FGWFIPT"/>
<dbReference type="FunFam" id="3.40.50.1820:FF:000011">
    <property type="entry name" value="Carboxylic ester hydrolase"/>
    <property type="match status" value="1"/>
</dbReference>
<dbReference type="FunCoup" id="D4AA05">
    <property type="interactions" value="15"/>
</dbReference>
<keyword evidence="4" id="KW-1015">Disulfide bond</keyword>
<dbReference type="eggNOG" id="KOG1516">
    <property type="taxonomic scope" value="Eukaryota"/>
</dbReference>
<evidence type="ECO:0000259" key="6">
    <source>
        <dbReference type="Pfam" id="PF00135"/>
    </source>
</evidence>
<keyword evidence="8" id="KW-1185">Reference proteome</keyword>
<dbReference type="PANTHER" id="PTHR11559">
    <property type="entry name" value="CARBOXYLESTERASE"/>
    <property type="match status" value="1"/>
</dbReference>
<evidence type="ECO:0000256" key="5">
    <source>
        <dbReference type="RuleBase" id="RU361235"/>
    </source>
</evidence>
<proteinExistence type="evidence at protein level"/>
<dbReference type="Ensembl" id="ENSRNOT00000060929.4">
    <property type="protein sequence ID" value="ENSRNOP00000057649.2"/>
    <property type="gene ID" value="ENSRNOG00000039725.4"/>
</dbReference>
<dbReference type="VEuPathDB" id="HostDB:ENSRNOG00000039725"/>
<dbReference type="PaxDb" id="10116-ENSRNOP00000057649"/>
<dbReference type="PROSITE" id="PS00122">
    <property type="entry name" value="CARBOXYLESTERASE_B_1"/>
    <property type="match status" value="1"/>
</dbReference>
<reference evidence="7" key="2">
    <citation type="submission" date="2025-08" db="UniProtKB">
        <authorList>
            <consortium name="Ensembl"/>
        </authorList>
    </citation>
    <scope>IDENTIFICATION</scope>
    <source>
        <strain evidence="7">Brown Norway</strain>
    </source>
</reference>
<dbReference type="GO" id="GO:0052689">
    <property type="term" value="F:carboxylic ester hydrolase activity"/>
    <property type="evidence" value="ECO:0000318"/>
    <property type="project" value="GO_Central"/>
</dbReference>
<reference evidence="7" key="3">
    <citation type="submission" date="2025-09" db="UniProtKB">
        <authorList>
            <consortium name="Ensembl"/>
        </authorList>
    </citation>
    <scope>IDENTIFICATION</scope>
    <source>
        <strain evidence="7">Brown Norway</strain>
    </source>
</reference>
<dbReference type="EC" id="3.1.1.-" evidence="5"/>
<name>D4AA05_RAT</name>
<dbReference type="RGD" id="1583671">
    <property type="gene designation" value="Ces1a"/>
</dbReference>
<organism evidence="7 8">
    <name type="scientific">Rattus norvegicus</name>
    <name type="common">Rat</name>
    <dbReference type="NCBI Taxonomy" id="10116"/>
    <lineage>
        <taxon>Eukaryota</taxon>
        <taxon>Metazoa</taxon>
        <taxon>Chordata</taxon>
        <taxon>Craniata</taxon>
        <taxon>Vertebrata</taxon>
        <taxon>Euteleostomi</taxon>
        <taxon>Mammalia</taxon>
        <taxon>Eutheria</taxon>
        <taxon>Euarchontoglires</taxon>
        <taxon>Glires</taxon>
        <taxon>Rodentia</taxon>
        <taxon>Myomorpha</taxon>
        <taxon>Muroidea</taxon>
        <taxon>Muridae</taxon>
        <taxon>Murinae</taxon>
        <taxon>Rattus</taxon>
    </lineage>
</organism>
<dbReference type="SUPFAM" id="SSF53474">
    <property type="entry name" value="alpha/beta-Hydrolases"/>
    <property type="match status" value="1"/>
</dbReference>
<protein>
    <recommendedName>
        <fullName evidence="5">Carboxylic ester hydrolase</fullName>
        <ecNumber evidence="5">3.1.1.-</ecNumber>
    </recommendedName>
</protein>
<dbReference type="GeneTree" id="ENSGT00940000158564"/>
<comment type="similarity">
    <text evidence="1 5">Belongs to the type-B carboxylesterase/lipase family.</text>
</comment>
<dbReference type="AlphaFoldDB" id="D4AA05"/>
<accession>D4AA05</accession>
<dbReference type="Gene3D" id="3.40.50.1820">
    <property type="entry name" value="alpha/beta hydrolase"/>
    <property type="match status" value="1"/>
</dbReference>
<dbReference type="jPOST" id="D4AA05"/>
<dbReference type="ESTHER" id="ratno-d4aa05">
    <property type="family name" value="Carb_B_Chordata"/>
</dbReference>
<feature type="domain" description="Carboxylesterase type B" evidence="6">
    <location>
        <begin position="67"/>
        <end position="589"/>
    </location>
</feature>
<dbReference type="PhylomeDB" id="D4AA05"/>
<dbReference type="AGR" id="RGD:1583671"/>
<dbReference type="InterPro" id="IPR019826">
    <property type="entry name" value="Carboxylesterase_B_AS"/>
</dbReference>
<dbReference type="CDD" id="cd00312">
    <property type="entry name" value="Esterase_lipase"/>
    <property type="match status" value="1"/>
</dbReference>
<evidence type="ECO:0000256" key="1">
    <source>
        <dbReference type="ARBA" id="ARBA00005964"/>
    </source>
</evidence>
<dbReference type="GO" id="GO:0005783">
    <property type="term" value="C:endoplasmic reticulum"/>
    <property type="evidence" value="ECO:0000318"/>
    <property type="project" value="GO_Central"/>
</dbReference>
<evidence type="ECO:0000313" key="7">
    <source>
        <dbReference type="Ensembl" id="ENSRNOP00000057649.2"/>
    </source>
</evidence>
<reference evidence="7" key="1">
    <citation type="submission" date="2024-01" db="EMBL/GenBank/DDBJ databases">
        <title>GRCr8: a new rat reference genome assembly contstructed from accurate long reads and long range scaffolding.</title>
        <authorList>
            <person name="Doris P.A."/>
            <person name="Kalbfleisch T."/>
            <person name="Li K."/>
            <person name="Howe K."/>
            <person name="Wood J."/>
        </authorList>
    </citation>
    <scope>NUCLEOTIDE SEQUENCE [LARGE SCALE GENOMIC DNA]</scope>
    <source>
        <strain evidence="7">Brown Norway</strain>
    </source>
</reference>
<sequence>MIRPLDCTWMGVVTRPHNVRRVMQSPSEEHRDPVTGPQSNWPSTMWLFALALTSLNTYMAFGHPSSPPVVDTLQGKVLGKYISLEGFTQPVAVFLGVPFAKPPLGSLRFAPPQPAESWSFVKNATSYPPMCSQITGVGPVLSEVFTNQLENVPLEYSEDCLYLNIYSPTDLTSKDRLPVMVWVHGGGLLSGGASTFDGLALSTHEKVVVVVIQYRLGIWGFLSTGDEHSRGNWGHFDQVAALQWVQNNIVNFGGDPNSVTLFGESAGGESVSVLVLSPLTKNLFHRAISESGVALTPCLFRENTRLAAEQVAIATGCAATTSADIVRCLREKTEEELLATTLKMKFFALDLHGDPRESYPFLTTVIDGVLLPKAPEEILSEKNFNTVPYIVGINKQEFGWFIPTMMGYPLSESKLDQKTATSLLWKSYPLTNISKELTPVATEKYLGGSDCPDKKKDLFLDMMGDVLFAVPSVIVARYHRDARATTYVYEFKYHPSFVSDMRPKTVIADHGDEVYSVWGTPFLKEGASEEEINLSTMMMKFWGNFARNGNPNGEGLPHWPEYDEKESYLQIGTTIQQAQKLKYKEVAFWTGLRGMEVEEATEEDTQK</sequence>
<dbReference type="GO" id="GO:0016042">
    <property type="term" value="P:lipid catabolic process"/>
    <property type="evidence" value="ECO:0000318"/>
    <property type="project" value="GO_Central"/>
</dbReference>
<dbReference type="Bgee" id="ENSRNOG00000039725">
    <property type="expression patterns" value="Expressed in liver and 9 other cell types or tissues"/>
</dbReference>
<evidence type="ECO:0000313" key="9">
    <source>
        <dbReference type="RGD" id="1583671"/>
    </source>
</evidence>
<dbReference type="InterPro" id="IPR019819">
    <property type="entry name" value="Carboxylesterase_B_CS"/>
</dbReference>
<dbReference type="PROSITE" id="PS00941">
    <property type="entry name" value="CARBOXYLESTERASE_B_2"/>
    <property type="match status" value="1"/>
</dbReference>
<evidence type="ECO:0000256" key="2">
    <source>
        <dbReference type="ARBA" id="ARBA00022729"/>
    </source>
</evidence>
<dbReference type="InterPro" id="IPR002018">
    <property type="entry name" value="CarbesteraseB"/>
</dbReference>
<dbReference type="InterPro" id="IPR050309">
    <property type="entry name" value="Type-B_Carboxylest/Lipase"/>
</dbReference>
<evidence type="ECO:0007829" key="10">
    <source>
        <dbReference type="PeptideAtlas" id="D4AA05"/>
    </source>
</evidence>
<dbReference type="InterPro" id="IPR029058">
    <property type="entry name" value="AB_hydrolase_fold"/>
</dbReference>
<dbReference type="Pfam" id="PF00135">
    <property type="entry name" value="COesterase"/>
    <property type="match status" value="1"/>
</dbReference>
<dbReference type="Proteomes" id="UP000002494">
    <property type="component" value="Chromosome 19"/>
</dbReference>
<dbReference type="OrthoDB" id="3200163at2759"/>
<dbReference type="STRING" id="10116.ENSRNOP00000057649"/>
<dbReference type="PeptideAtlas" id="D4AA05"/>
<evidence type="ECO:0000313" key="8">
    <source>
        <dbReference type="Proteomes" id="UP000002494"/>
    </source>
</evidence>
<evidence type="ECO:0000256" key="3">
    <source>
        <dbReference type="ARBA" id="ARBA00022801"/>
    </source>
</evidence>
<dbReference type="InParanoid" id="D4AA05"/>
<dbReference type="GO" id="GO:0005811">
    <property type="term" value="C:lipid droplet"/>
    <property type="evidence" value="ECO:0000318"/>
    <property type="project" value="GO_Central"/>
</dbReference>
<keyword evidence="10" id="KW-1267">Proteomics identification</keyword>
<gene>
    <name evidence="7 9" type="primary">Ces1a</name>
</gene>
<dbReference type="HOGENOM" id="CLU_006586_13_0_1"/>
<evidence type="ECO:0000256" key="4">
    <source>
        <dbReference type="ARBA" id="ARBA00023157"/>
    </source>
</evidence>
<keyword evidence="2" id="KW-0732">Signal</keyword>
<keyword evidence="3 5" id="KW-0378">Hydrolase</keyword>